<keyword evidence="4" id="KW-0574">Periplasm</keyword>
<keyword evidence="9" id="KW-1185">Reference proteome</keyword>
<evidence type="ECO:0000256" key="2">
    <source>
        <dbReference type="ARBA" id="ARBA00008150"/>
    </source>
</evidence>
<proteinExistence type="inferred from homology"/>
<dbReference type="Gene3D" id="3.30.200.100">
    <property type="entry name" value="MucB/RseB, C-terminal domain"/>
    <property type="match status" value="1"/>
</dbReference>
<evidence type="ECO:0008006" key="10">
    <source>
        <dbReference type="Google" id="ProtNLM"/>
    </source>
</evidence>
<dbReference type="Pfam" id="PF03888">
    <property type="entry name" value="MucB_RseB"/>
    <property type="match status" value="1"/>
</dbReference>
<evidence type="ECO:0000256" key="3">
    <source>
        <dbReference type="ARBA" id="ARBA00022729"/>
    </source>
</evidence>
<organism evidence="8 9">
    <name type="scientific">Halotalea alkalilenta</name>
    <dbReference type="NCBI Taxonomy" id="376489"/>
    <lineage>
        <taxon>Bacteria</taxon>
        <taxon>Pseudomonadati</taxon>
        <taxon>Pseudomonadota</taxon>
        <taxon>Gammaproteobacteria</taxon>
        <taxon>Oceanospirillales</taxon>
        <taxon>Halomonadaceae</taxon>
        <taxon>Halotalea</taxon>
    </lineage>
</organism>
<dbReference type="GO" id="GO:0045152">
    <property type="term" value="F:antisigma factor binding"/>
    <property type="evidence" value="ECO:0007669"/>
    <property type="project" value="TreeGrafter"/>
</dbReference>
<keyword evidence="3" id="KW-0732">Signal</keyword>
<dbReference type="KEGG" id="haa:A5892_11315"/>
<accession>A0A172YG83</accession>
<dbReference type="PANTHER" id="PTHR38782">
    <property type="match status" value="1"/>
</dbReference>
<protein>
    <recommendedName>
        <fullName evidence="10">Negative regulator for alginate biosynthesis MucB</fullName>
    </recommendedName>
</protein>
<dbReference type="Gene3D" id="2.50.20.10">
    <property type="entry name" value="Lipoprotein localisation LolA/LolB/LppX"/>
    <property type="match status" value="1"/>
</dbReference>
<evidence type="ECO:0000313" key="8">
    <source>
        <dbReference type="EMBL" id="ANF57975.1"/>
    </source>
</evidence>
<dbReference type="InterPro" id="IPR038484">
    <property type="entry name" value="MucB/RseB_C_sf"/>
</dbReference>
<dbReference type="Proteomes" id="UP000077875">
    <property type="component" value="Chromosome"/>
</dbReference>
<evidence type="ECO:0000259" key="6">
    <source>
        <dbReference type="Pfam" id="PF03888"/>
    </source>
</evidence>
<evidence type="ECO:0000313" key="9">
    <source>
        <dbReference type="Proteomes" id="UP000077875"/>
    </source>
</evidence>
<dbReference type="GO" id="GO:0032885">
    <property type="term" value="P:regulation of polysaccharide biosynthetic process"/>
    <property type="evidence" value="ECO:0007669"/>
    <property type="project" value="TreeGrafter"/>
</dbReference>
<dbReference type="GO" id="GO:0030288">
    <property type="term" value="C:outer membrane-bounded periplasmic space"/>
    <property type="evidence" value="ECO:0007669"/>
    <property type="project" value="TreeGrafter"/>
</dbReference>
<dbReference type="PANTHER" id="PTHR38782:SF1">
    <property type="entry name" value="SIGMA-E FACTOR REGULATORY PROTEIN RSEB"/>
    <property type="match status" value="1"/>
</dbReference>
<evidence type="ECO:0000256" key="1">
    <source>
        <dbReference type="ARBA" id="ARBA00004418"/>
    </source>
</evidence>
<evidence type="ECO:0000256" key="4">
    <source>
        <dbReference type="ARBA" id="ARBA00022764"/>
    </source>
</evidence>
<dbReference type="EMBL" id="CP015243">
    <property type="protein sequence ID" value="ANF57975.1"/>
    <property type="molecule type" value="Genomic_DNA"/>
</dbReference>
<dbReference type="AlphaFoldDB" id="A0A172YG83"/>
<dbReference type="InterPro" id="IPR033436">
    <property type="entry name" value="MucB/RseB_C"/>
</dbReference>
<dbReference type="CDD" id="cd16327">
    <property type="entry name" value="RseB"/>
    <property type="match status" value="1"/>
</dbReference>
<feature type="region of interest" description="Disordered" evidence="5">
    <location>
        <begin position="320"/>
        <end position="340"/>
    </location>
</feature>
<dbReference type="InterPro" id="IPR033434">
    <property type="entry name" value="MucB/RseB_N"/>
</dbReference>
<gene>
    <name evidence="8" type="ORF">A5892_11315</name>
</gene>
<dbReference type="STRING" id="376489.A5892_11315"/>
<sequence length="340" mass="36322">MMAGRISGARCGALVAGTFLFLLLSFSFQARGDVQVRSPSGQVFLDCSSLKDAYVDRHSGQEAFARTLLAVRCFNYRMLVVRASAAGMKAFELEHGVGEEGERAAIKALDGEMQPGLRRLEGGLPSILQLAAPDVSAAALAEHYRFELIGRARIADRPVIVIDAVPMDELRYAQRFWLDSHSGLPLKRLTIDLAGRVVETLQVVRLEQLEAFDGRLAVNSAMPVDGGTGVSWLPEGFVARGQAAVELAGERMESRLYGDGLSSLSVFVGPWLDAAALPAGLHALGASKAMVRHLGVKGSGYQVVVVGEVPDPVLVQVAEGVAPADDGHSTQGGRSNFRRE</sequence>
<dbReference type="Pfam" id="PF17188">
    <property type="entry name" value="MucB_RseB_C"/>
    <property type="match status" value="1"/>
</dbReference>
<comment type="similarity">
    <text evidence="2">Belongs to the RseB family.</text>
</comment>
<feature type="domain" description="MucB/RseB C-terminal" evidence="7">
    <location>
        <begin position="230"/>
        <end position="321"/>
    </location>
</feature>
<name>A0A172YG83_9GAMM</name>
<reference evidence="8 9" key="1">
    <citation type="submission" date="2016-04" db="EMBL/GenBank/DDBJ databases">
        <title>Complete Genome Sequence of Halotalea alkalilenta IHB B 13600.</title>
        <authorList>
            <person name="Swarnkar M.K."/>
            <person name="Sharma A."/>
            <person name="Kaushal K."/>
            <person name="Soni R."/>
            <person name="Rana S."/>
            <person name="Singh A.K."/>
            <person name="Gulati A."/>
        </authorList>
    </citation>
    <scope>NUCLEOTIDE SEQUENCE [LARGE SCALE GENOMIC DNA]</scope>
    <source>
        <strain evidence="8 9">IHB B 13600</strain>
    </source>
</reference>
<dbReference type="InterPro" id="IPR005588">
    <property type="entry name" value="MucB_RseB"/>
</dbReference>
<evidence type="ECO:0000259" key="7">
    <source>
        <dbReference type="Pfam" id="PF17188"/>
    </source>
</evidence>
<feature type="domain" description="MucB/RseB N-terminal" evidence="6">
    <location>
        <begin position="136"/>
        <end position="210"/>
    </location>
</feature>
<comment type="subcellular location">
    <subcellularLocation>
        <location evidence="1">Periplasm</location>
    </subcellularLocation>
</comment>
<evidence type="ECO:0000256" key="5">
    <source>
        <dbReference type="SAM" id="MobiDB-lite"/>
    </source>
</evidence>